<dbReference type="EMBL" id="CP090145">
    <property type="protein sequence ID" value="UOX34498.1"/>
    <property type="molecule type" value="Genomic_DNA"/>
</dbReference>
<organism evidence="1 2">
    <name type="scientific">Flavobacterium sediminilitoris</name>
    <dbReference type="NCBI Taxonomy" id="2024526"/>
    <lineage>
        <taxon>Bacteria</taxon>
        <taxon>Pseudomonadati</taxon>
        <taxon>Bacteroidota</taxon>
        <taxon>Flavobacteriia</taxon>
        <taxon>Flavobacteriales</taxon>
        <taxon>Flavobacteriaceae</taxon>
        <taxon>Flavobacterium</taxon>
    </lineage>
</organism>
<name>A0ABY4HNR4_9FLAO</name>
<evidence type="ECO:0008006" key="3">
    <source>
        <dbReference type="Google" id="ProtNLM"/>
    </source>
</evidence>
<dbReference type="Proteomes" id="UP000830454">
    <property type="component" value="Chromosome"/>
</dbReference>
<reference evidence="1" key="2">
    <citation type="submission" date="2022-04" db="EMBL/GenBank/DDBJ databases">
        <title>Complete Genome Sequence of Flavobacterium sediminilitoris YSM-43, Isolated from a Tidal Sediment.</title>
        <authorList>
            <person name="Lee P.A."/>
        </authorList>
    </citation>
    <scope>NUCLEOTIDE SEQUENCE</scope>
    <source>
        <strain evidence="1">YSM-43</strain>
    </source>
</reference>
<dbReference type="RefSeq" id="WP_045969160.1">
    <property type="nucleotide sequence ID" value="NZ_CP090145.1"/>
</dbReference>
<gene>
    <name evidence="1" type="ORF">LXD69_03060</name>
</gene>
<protein>
    <recommendedName>
        <fullName evidence="3">Natural product</fullName>
    </recommendedName>
</protein>
<keyword evidence="2" id="KW-1185">Reference proteome</keyword>
<reference evidence="1" key="1">
    <citation type="submission" date="2021-12" db="EMBL/GenBank/DDBJ databases">
        <authorList>
            <person name="Cha I.-T."/>
            <person name="Lee K.-E."/>
            <person name="Park S.-J."/>
        </authorList>
    </citation>
    <scope>NUCLEOTIDE SEQUENCE</scope>
    <source>
        <strain evidence="1">YSM-43</strain>
    </source>
</reference>
<sequence>MKKQILDLEGVQVLTKIEQKNVVAGIKVRNVQCTGNIMEYNGGVTAFECTWEVRPTFLGIGVGSWEQTTGPCPVGAEFGCV</sequence>
<evidence type="ECO:0000313" key="2">
    <source>
        <dbReference type="Proteomes" id="UP000830454"/>
    </source>
</evidence>
<accession>A0ABY4HNR4</accession>
<proteinExistence type="predicted"/>
<evidence type="ECO:0000313" key="1">
    <source>
        <dbReference type="EMBL" id="UOX34498.1"/>
    </source>
</evidence>